<feature type="transmembrane region" description="Helical" evidence="2">
    <location>
        <begin position="106"/>
        <end position="130"/>
    </location>
</feature>
<feature type="transmembrane region" description="Helical" evidence="2">
    <location>
        <begin position="39"/>
        <end position="61"/>
    </location>
</feature>
<keyword evidence="2" id="KW-1133">Transmembrane helix</keyword>
<dbReference type="OrthoDB" id="3544501at2"/>
<dbReference type="EMBL" id="FNDJ01000038">
    <property type="protein sequence ID" value="SDM19705.1"/>
    <property type="molecule type" value="Genomic_DNA"/>
</dbReference>
<sequence length="176" mass="18811">MSNAARHVLGVVAGLLIPPLVLAGLCYGVGEYQSQRSAAFQFSWLGLGVIVVTAIVLAFLAGSRLSPIASLLGGLAFTALGILPLLEILGTQLLPDNGWMPAPVLIGFQTVAYSGWLLFIGVALLMVSMFPSRWRGRGDRVVYSPSYDLGPSYGSEPAPFMPFSDPEDATRPMRRE</sequence>
<dbReference type="Proteomes" id="UP000199202">
    <property type="component" value="Unassembled WGS sequence"/>
</dbReference>
<protein>
    <submittedName>
        <fullName evidence="3">Uncharacterized protein</fullName>
    </submittedName>
</protein>
<keyword evidence="2" id="KW-0812">Transmembrane</keyword>
<dbReference type="AlphaFoldDB" id="A0A1G9RBD1"/>
<keyword evidence="2" id="KW-0472">Membrane</keyword>
<proteinExistence type="predicted"/>
<evidence type="ECO:0000256" key="1">
    <source>
        <dbReference type="SAM" id="MobiDB-lite"/>
    </source>
</evidence>
<feature type="transmembrane region" description="Helical" evidence="2">
    <location>
        <begin position="68"/>
        <end position="86"/>
    </location>
</feature>
<feature type="region of interest" description="Disordered" evidence="1">
    <location>
        <begin position="154"/>
        <end position="176"/>
    </location>
</feature>
<keyword evidence="4" id="KW-1185">Reference proteome</keyword>
<organism evidence="3 4">
    <name type="scientific">Nonomuraea jiangxiensis</name>
    <dbReference type="NCBI Taxonomy" id="633440"/>
    <lineage>
        <taxon>Bacteria</taxon>
        <taxon>Bacillati</taxon>
        <taxon>Actinomycetota</taxon>
        <taxon>Actinomycetes</taxon>
        <taxon>Streptosporangiales</taxon>
        <taxon>Streptosporangiaceae</taxon>
        <taxon>Nonomuraea</taxon>
    </lineage>
</organism>
<dbReference type="STRING" id="633440.SAMN05421869_1388"/>
<gene>
    <name evidence="3" type="ORF">SAMN05421869_1388</name>
</gene>
<evidence type="ECO:0000313" key="3">
    <source>
        <dbReference type="EMBL" id="SDM19705.1"/>
    </source>
</evidence>
<dbReference type="RefSeq" id="WP_143044215.1">
    <property type="nucleotide sequence ID" value="NZ_FNDJ01000038.1"/>
</dbReference>
<evidence type="ECO:0000313" key="4">
    <source>
        <dbReference type="Proteomes" id="UP000199202"/>
    </source>
</evidence>
<name>A0A1G9RBD1_9ACTN</name>
<accession>A0A1G9RBD1</accession>
<evidence type="ECO:0000256" key="2">
    <source>
        <dbReference type="SAM" id="Phobius"/>
    </source>
</evidence>
<reference evidence="3 4" key="1">
    <citation type="submission" date="2016-10" db="EMBL/GenBank/DDBJ databases">
        <authorList>
            <person name="de Groot N.N."/>
        </authorList>
    </citation>
    <scope>NUCLEOTIDE SEQUENCE [LARGE SCALE GENOMIC DNA]</scope>
    <source>
        <strain evidence="3 4">CGMCC 4.6533</strain>
    </source>
</reference>